<proteinExistence type="predicted"/>
<evidence type="ECO:0000313" key="1">
    <source>
        <dbReference type="EMBL" id="MDN3621274.1"/>
    </source>
</evidence>
<dbReference type="PROSITE" id="PS51257">
    <property type="entry name" value="PROKAR_LIPOPROTEIN"/>
    <property type="match status" value="1"/>
</dbReference>
<evidence type="ECO:0008006" key="3">
    <source>
        <dbReference type="Google" id="ProtNLM"/>
    </source>
</evidence>
<comment type="caution">
    <text evidence="1">The sequence shown here is derived from an EMBL/GenBank/DDBJ whole genome shotgun (WGS) entry which is preliminary data.</text>
</comment>
<accession>A0AAJ1QZK9</accession>
<protein>
    <recommendedName>
        <fullName evidence="3">DUF4249 domain-containing protein</fullName>
    </recommendedName>
</protein>
<dbReference type="EMBL" id="JAUFQH010000019">
    <property type="protein sequence ID" value="MDN3621274.1"/>
    <property type="molecule type" value="Genomic_DNA"/>
</dbReference>
<evidence type="ECO:0000313" key="2">
    <source>
        <dbReference type="Proteomes" id="UP001228636"/>
    </source>
</evidence>
<dbReference type="Proteomes" id="UP001228636">
    <property type="component" value="Unassembled WGS sequence"/>
</dbReference>
<gene>
    <name evidence="1" type="ORF">QWY81_17540</name>
</gene>
<sequence>MKNIIKIGLFLVCAFLITACEEHVVEYDTTEIDTETTAQFQIHYVVPLASGTASTINRIELNDELLSNETYSLPINSFIPRSSTGGKFYTTESGLINLKLYIGAVDDLTLVYDKNIEMPAGKTTLIVHDFDKDPTIVDYGEYPKITTENTGETTWIKFHNSLYETPGVPTTLRLQYQYQYILDNDTGERSEWFNVGEPVLFGEATGWEPVTVNKRIEISSGYGYNYYRIRVIGDDGSDQGSLQVFRWSLNDYSDYWTGYVGSYRQHILSRYRVGNSSYYGRVYQYTAL</sequence>
<name>A0AAJ1QZK9_9FLAO</name>
<dbReference type="RefSeq" id="WP_261973731.1">
    <property type="nucleotide sequence ID" value="NZ_CP103460.1"/>
</dbReference>
<organism evidence="1 2">
    <name type="scientific">Polaribacter sejongensis</name>
    <dbReference type="NCBI Taxonomy" id="985043"/>
    <lineage>
        <taxon>Bacteria</taxon>
        <taxon>Pseudomonadati</taxon>
        <taxon>Bacteroidota</taxon>
        <taxon>Flavobacteriia</taxon>
        <taxon>Flavobacteriales</taxon>
        <taxon>Flavobacteriaceae</taxon>
    </lineage>
</organism>
<dbReference type="AlphaFoldDB" id="A0AAJ1QZK9"/>
<reference evidence="1 2" key="1">
    <citation type="journal article" date="2014" name="Int. J. Syst. Evol. Microbiol.">
        <title>Complete genome sequence of Corynebacterium casei LMG S-19264T (=DSM 44701T), isolated from a smear-ripened cheese.</title>
        <authorList>
            <consortium name="US DOE Joint Genome Institute (JGI-PGF)"/>
            <person name="Walter F."/>
            <person name="Albersmeier A."/>
            <person name="Kalinowski J."/>
            <person name="Ruckert C."/>
        </authorList>
    </citation>
    <scope>NUCLEOTIDE SEQUENCE [LARGE SCALE GENOMIC DNA]</scope>
    <source>
        <strain evidence="1 2">CECT 8670</strain>
    </source>
</reference>